<proteinExistence type="predicted"/>
<keyword evidence="2" id="KW-0732">Signal</keyword>
<dbReference type="Gene3D" id="3.20.20.80">
    <property type="entry name" value="Glycosidases"/>
    <property type="match status" value="1"/>
</dbReference>
<keyword evidence="4" id="KW-1185">Reference proteome</keyword>
<name>A0AA46YJK3_9ACTN</name>
<sequence>MDARRPSHSRDVRRRPGKGWSATIATVALVASMGLASAATGADGADGGHRAAGPMAQGAVSPPGTFDPGLLTATDDLGRSLSEPGEVTRPRKNRYVGLFYFLWLGQHGQSGPYNITKILEEHPEAVHDPDNPVWGPYGAHHHWGKPLYDYYFSDDAWVLRKHTQMLAAAKVDFLYFDVTNAFTYKNVYDRLLEVFDDVRRQGWDVPQIVFYTNSSSGATIQKLYDDLYEPGRYRQLWFELDGKPMIIGNPDEVSPEIREFFTWRRNQWPNEPKKKGGFPWISFERPQDVFMLDGKPDIVNVAAAVHNNFPFSDQPFYGAGNNWSRSFHDGALDTSPGAYKWGYNFSEQWDRALQVDPRIVAVTGWNEWVAQRLGGDFPGWDGKERPADRPIFFVDQATTEFSRDVEPMAGGYNDNYYLQLVDYIRRYKGLDPAPKPSKRRRIDVDSDFAQWDSVRPSYRDFVRDTEPRSHPGFGGVTYTNNSGRNDIDEVKVARDARNVSFYVRTVDPIVGADKDWMTLYLNVDGNDENGWKGYDFAVNRRGIGDDTTRLEAARGDGTWEQIRAVHYRVEGNELQLTIPRKPMGPKARGTLHLEFKVADNVPSSGDVMDFYTQGDAAPDGRFTYLFDD</sequence>
<dbReference type="RefSeq" id="WP_271633423.1">
    <property type="nucleotide sequence ID" value="NZ_CP094970.1"/>
</dbReference>
<accession>A0AA46YJK3</accession>
<reference evidence="3" key="1">
    <citation type="submission" date="2022-01" db="EMBL/GenBank/DDBJ databases">
        <title>Nocardioidaceae gen. sp. A5X3R13.</title>
        <authorList>
            <person name="Lopez Marin M.A."/>
            <person name="Uhlik O."/>
        </authorList>
    </citation>
    <scope>NUCLEOTIDE SEQUENCE</scope>
    <source>
        <strain evidence="3">A5X3R13</strain>
    </source>
</reference>
<dbReference type="KEGG" id="sgrg:L0C25_19335"/>
<feature type="region of interest" description="Disordered" evidence="1">
    <location>
        <begin position="40"/>
        <end position="86"/>
    </location>
</feature>
<dbReference type="AlphaFoldDB" id="A0AA46YJK3"/>
<evidence type="ECO:0000313" key="3">
    <source>
        <dbReference type="EMBL" id="UYM04665.1"/>
    </source>
</evidence>
<dbReference type="EMBL" id="CP094970">
    <property type="protein sequence ID" value="UYM04665.1"/>
    <property type="molecule type" value="Genomic_DNA"/>
</dbReference>
<evidence type="ECO:0000313" key="4">
    <source>
        <dbReference type="Proteomes" id="UP001164390"/>
    </source>
</evidence>
<feature type="chain" id="PRO_5041202932" evidence="2">
    <location>
        <begin position="39"/>
        <end position="628"/>
    </location>
</feature>
<gene>
    <name evidence="3" type="ORF">L0C25_19335</name>
</gene>
<protein>
    <submittedName>
        <fullName evidence="3">Uncharacterized protein</fullName>
    </submittedName>
</protein>
<organism evidence="3 4">
    <name type="scientific">Solicola gregarius</name>
    <dbReference type="NCBI Taxonomy" id="2908642"/>
    <lineage>
        <taxon>Bacteria</taxon>
        <taxon>Bacillati</taxon>
        <taxon>Actinomycetota</taxon>
        <taxon>Actinomycetes</taxon>
        <taxon>Propionibacteriales</taxon>
        <taxon>Nocardioidaceae</taxon>
        <taxon>Solicola</taxon>
    </lineage>
</organism>
<evidence type="ECO:0000256" key="2">
    <source>
        <dbReference type="SAM" id="SignalP"/>
    </source>
</evidence>
<feature type="signal peptide" evidence="2">
    <location>
        <begin position="1"/>
        <end position="38"/>
    </location>
</feature>
<evidence type="ECO:0000256" key="1">
    <source>
        <dbReference type="SAM" id="MobiDB-lite"/>
    </source>
</evidence>
<dbReference type="Proteomes" id="UP001164390">
    <property type="component" value="Chromosome"/>
</dbReference>